<sequence length="317" mass="35268">MSLPTKRSNARRVYTIAVVVFWLVMMASLAYRELGKSRGLVVGDDSPLAPAAIARTWRDYSEYALLVWQGATVGAMGTSITREQSPTPRYLLELHLEAQPRPLGGAGGITLSALAELNADLVLNRFRLLGRILGADFAMNGLISSDRELFLELRRGEERTRLRFKLEQPISLAEVVRPLALRTAEIRSGASFRVPVMDPLWSMQIGVLEITVGDIETLRLPDGEIQAWRVESRLNDFVSTSWVDAAGRPVRRQLFGGLWLDRTTAQRALEVAPTLASRLEFVDLQPSDFADVPQQPISEFGSALASSSWLQGFFTRR</sequence>
<evidence type="ECO:0000313" key="2">
    <source>
        <dbReference type="EMBL" id="AXA36538.1"/>
    </source>
</evidence>
<proteinExistence type="predicted"/>
<keyword evidence="1" id="KW-1133">Transmembrane helix</keyword>
<name>A0A2Z4Y6S8_SUMC1</name>
<feature type="transmembrane region" description="Helical" evidence="1">
    <location>
        <begin position="12"/>
        <end position="31"/>
    </location>
</feature>
<organism evidence="2 3">
    <name type="scientific">Sumerlaea chitinivorans</name>
    <dbReference type="NCBI Taxonomy" id="2250252"/>
    <lineage>
        <taxon>Bacteria</taxon>
        <taxon>Candidatus Sumerlaeota</taxon>
        <taxon>Candidatus Sumerlaeia</taxon>
        <taxon>Candidatus Sumerlaeales</taxon>
        <taxon>Candidatus Sumerlaeaceae</taxon>
        <taxon>Candidatus Sumerlaea</taxon>
    </lineage>
</organism>
<dbReference type="AlphaFoldDB" id="A0A2Z4Y6S8"/>
<keyword evidence="1" id="KW-0472">Membrane</keyword>
<keyword evidence="1" id="KW-0812">Transmembrane</keyword>
<dbReference type="Proteomes" id="UP000262583">
    <property type="component" value="Chromosome"/>
</dbReference>
<protein>
    <submittedName>
        <fullName evidence="2">Uncharacterized protein</fullName>
    </submittedName>
</protein>
<reference evidence="2 3" key="1">
    <citation type="submission" date="2018-05" db="EMBL/GenBank/DDBJ databases">
        <title>A metagenomic window into the 2 km-deep terrestrial subsurface aquifer revealed taxonomically and functionally diverse microbial community comprising novel uncultured bacterial lineages.</title>
        <authorList>
            <person name="Kadnikov V.V."/>
            <person name="Mardanov A.V."/>
            <person name="Beletsky A.V."/>
            <person name="Banks D."/>
            <person name="Pimenov N.V."/>
            <person name="Frank Y.A."/>
            <person name="Karnachuk O.V."/>
            <person name="Ravin N.V."/>
        </authorList>
    </citation>
    <scope>NUCLEOTIDE SEQUENCE [LARGE SCALE GENOMIC DNA]</scope>
    <source>
        <strain evidence="2">BY</strain>
    </source>
</reference>
<dbReference type="EMBL" id="CP030759">
    <property type="protein sequence ID" value="AXA36538.1"/>
    <property type="molecule type" value="Genomic_DNA"/>
</dbReference>
<accession>A0A2Z4Y6S8</accession>
<dbReference type="KEGG" id="schv:BRCON_1761"/>
<evidence type="ECO:0000313" key="3">
    <source>
        <dbReference type="Proteomes" id="UP000262583"/>
    </source>
</evidence>
<evidence type="ECO:0000256" key="1">
    <source>
        <dbReference type="SAM" id="Phobius"/>
    </source>
</evidence>
<gene>
    <name evidence="2" type="ORF">BRCON_1761</name>
</gene>